<dbReference type="InterPro" id="IPR000994">
    <property type="entry name" value="Pept_M24"/>
</dbReference>
<dbReference type="InterPro" id="IPR036005">
    <property type="entry name" value="Creatinase/aminopeptidase-like"/>
</dbReference>
<feature type="domain" description="Peptidase M24" evidence="3">
    <location>
        <begin position="13"/>
        <end position="170"/>
    </location>
</feature>
<dbReference type="FunFam" id="1.10.10.10:FF:000029">
    <property type="entry name" value="Proliferation-associated 2G4, a"/>
    <property type="match status" value="1"/>
</dbReference>
<dbReference type="InterPro" id="IPR047113">
    <property type="entry name" value="PA2G4/ARX1"/>
</dbReference>
<dbReference type="EMBL" id="CP119877">
    <property type="protein sequence ID" value="WFD34116.1"/>
    <property type="molecule type" value="Genomic_DNA"/>
</dbReference>
<feature type="region of interest" description="Disordered" evidence="2">
    <location>
        <begin position="355"/>
        <end position="375"/>
    </location>
</feature>
<dbReference type="Proteomes" id="UP001219933">
    <property type="component" value="Chromosome 1"/>
</dbReference>
<evidence type="ECO:0000256" key="1">
    <source>
        <dbReference type="ARBA" id="ARBA00007319"/>
    </source>
</evidence>
<dbReference type="AlphaFoldDB" id="A0AAF0EPC9"/>
<proteinExistence type="inferred from homology"/>
<evidence type="ECO:0000313" key="4">
    <source>
        <dbReference type="EMBL" id="WFD34116.1"/>
    </source>
</evidence>
<organism evidence="4 5">
    <name type="scientific">Malassezia cuniculi</name>
    <dbReference type="NCBI Taxonomy" id="948313"/>
    <lineage>
        <taxon>Eukaryota</taxon>
        <taxon>Fungi</taxon>
        <taxon>Dikarya</taxon>
        <taxon>Basidiomycota</taxon>
        <taxon>Ustilaginomycotina</taxon>
        <taxon>Malasseziomycetes</taxon>
        <taxon>Malasseziales</taxon>
        <taxon>Malasseziaceae</taxon>
        <taxon>Malassezia</taxon>
    </lineage>
</organism>
<keyword evidence="4" id="KW-0378">Hydrolase</keyword>
<dbReference type="SUPFAM" id="SSF46785">
    <property type="entry name" value="Winged helix' DNA-binding domain"/>
    <property type="match status" value="1"/>
</dbReference>
<dbReference type="Pfam" id="PF00557">
    <property type="entry name" value="Peptidase_M24"/>
    <property type="match status" value="1"/>
</dbReference>
<dbReference type="SUPFAM" id="SSF55920">
    <property type="entry name" value="Creatinase/aminopeptidase"/>
    <property type="match status" value="1"/>
</dbReference>
<dbReference type="PANTHER" id="PTHR10804:SF11">
    <property type="entry name" value="PROLIFERATION-ASSOCIATED PROTEIN 2G4"/>
    <property type="match status" value="1"/>
</dbReference>
<keyword evidence="4" id="KW-0645">Protease</keyword>
<dbReference type="Gene3D" id="1.10.10.10">
    <property type="entry name" value="Winged helix-like DNA-binding domain superfamily/Winged helix DNA-binding domain"/>
    <property type="match status" value="1"/>
</dbReference>
<accession>A0AAF0EPC9</accession>
<sequence length="375" mass="40107">MSDAASFDVILTKYKTAGDIAAKAIKGVIDAVKADATILELVQLGDRLVEEGTGAVFKDKKMSKGLAFPTTISINNVVCNYAPLPSDEASSRKLQDGDVVKIQLGAQIDGYPAILAETVVVGASAEKPATGRTADLIRAANTAADVMIRLMKPGATNHEIGRKVAQSLRDFDVRSLESIQTNQFDKNEIDGKKKIVVGADAASRADSAKLEENEVYGVDIIVSTSPEGKTKTDDGHTSIYCKTNSTYLLKMATSRKVFSEIQKKAGAFPFNLRSLEDEKRARMGVQECANHALVKPFEVLVDSSSSAITAQIFFTVAVNAKGAIRLTPAPTWATAENVKSDKEVTDEEIKAILATSVRQTKKKNKKPASEAPAAA</sequence>
<dbReference type="InterPro" id="IPR036388">
    <property type="entry name" value="WH-like_DNA-bd_sf"/>
</dbReference>
<name>A0AAF0EPC9_9BASI</name>
<dbReference type="EC" id="3.4.11.18" evidence="4"/>
<protein>
    <submittedName>
        <fullName evidence="4">Methionyl aminopeptidase</fullName>
        <ecNumber evidence="4">3.4.11.18</ecNumber>
    </submittedName>
</protein>
<dbReference type="Gene3D" id="3.90.230.10">
    <property type="entry name" value="Creatinase/methionine aminopeptidase superfamily"/>
    <property type="match status" value="1"/>
</dbReference>
<dbReference type="CDD" id="cd01089">
    <property type="entry name" value="PA2G4-like"/>
    <property type="match status" value="1"/>
</dbReference>
<keyword evidence="4" id="KW-0031">Aminopeptidase</keyword>
<gene>
    <name evidence="4" type="ORF">MCUN1_000948</name>
</gene>
<dbReference type="InterPro" id="IPR036390">
    <property type="entry name" value="WH_DNA-bd_sf"/>
</dbReference>
<dbReference type="PANTHER" id="PTHR10804">
    <property type="entry name" value="PROTEASE FAMILY M24 METHIONYL AMINOPEPTIDASE, AMINOPEPTIDASE P"/>
    <property type="match status" value="1"/>
</dbReference>
<evidence type="ECO:0000313" key="5">
    <source>
        <dbReference type="Proteomes" id="UP001219933"/>
    </source>
</evidence>
<comment type="similarity">
    <text evidence="1">Belongs to the peptidase M24 family.</text>
</comment>
<reference evidence="4" key="1">
    <citation type="submission" date="2023-03" db="EMBL/GenBank/DDBJ databases">
        <title>Mating type loci evolution in Malassezia.</title>
        <authorList>
            <person name="Coelho M.A."/>
        </authorList>
    </citation>
    <scope>NUCLEOTIDE SEQUENCE</scope>
    <source>
        <strain evidence="4">CBS 11721</strain>
    </source>
</reference>
<evidence type="ECO:0000256" key="2">
    <source>
        <dbReference type="SAM" id="MobiDB-lite"/>
    </source>
</evidence>
<dbReference type="GO" id="GO:0004239">
    <property type="term" value="F:initiator methionyl aminopeptidase activity"/>
    <property type="evidence" value="ECO:0007669"/>
    <property type="project" value="UniProtKB-EC"/>
</dbReference>
<evidence type="ECO:0000259" key="3">
    <source>
        <dbReference type="Pfam" id="PF00557"/>
    </source>
</evidence>
<keyword evidence="5" id="KW-1185">Reference proteome</keyword>